<dbReference type="RefSeq" id="WP_037508411.1">
    <property type="nucleotide sequence ID" value="NZ_CAIGKD010000002.1"/>
</dbReference>
<proteinExistence type="inferred from homology"/>
<evidence type="ECO:0000313" key="12">
    <source>
        <dbReference type="Proteomes" id="UP000280708"/>
    </source>
</evidence>
<dbReference type="Pfam" id="PF13566">
    <property type="entry name" value="DUF4130"/>
    <property type="match status" value="1"/>
</dbReference>
<sequence>MHRVTLAGPDDFEGWRDAARALALTAIPADAILWDVAGSATPDLFGRDATPLPPAPADAAFSVPRAFVELAQSAILHREPARFALLYSLLLAVRAVPGRMEDRADPLLRRVEDLAKAVRRDIHKMRAFVRFRELDEGDGPRFIAWFEPDHHIVRANAGFFTRRFASMRWSILTPEVSIHWDGEKLTEGPGAQRGDAPAEDPVEDVWKGYYAAIFNPARLKTGAMLSEMPRKYWRNLPEAALIPDLVAGAQAREAAMIATAPRTAPRPTARTAPRTGNIRAAWQALRDEAMACTRCPLHGPATQTVFGEGPLDASLLFIGEQPGDQEDLAGRPFVGPTGHLFDTALAEAGVDRARAYVTNAVKHFKYEQRGKRRLHQTPDVPEIKACRWWLEQELDLIRPRLIVALGATAARALLGKPVTISQTRGRPIPLDAGAEAWITVHPSYLLRLPDPDRQAQEQARFVADLRMVGERLHALA</sequence>
<dbReference type="EMBL" id="CP033230">
    <property type="protein sequence ID" value="AYO78663.1"/>
    <property type="molecule type" value="Genomic_DNA"/>
</dbReference>
<dbReference type="NCBIfam" id="TIGR03915">
    <property type="entry name" value="SAM_7_link_chp"/>
    <property type="match status" value="1"/>
</dbReference>
<evidence type="ECO:0000256" key="4">
    <source>
        <dbReference type="ARBA" id="ARBA00022723"/>
    </source>
</evidence>
<keyword evidence="7" id="KW-0408">Iron</keyword>
<dbReference type="NCBIfam" id="TIGR00758">
    <property type="entry name" value="UDG_fam4"/>
    <property type="match status" value="1"/>
</dbReference>
<dbReference type="InterPro" id="IPR051536">
    <property type="entry name" value="UDG_Type-4/5"/>
</dbReference>
<dbReference type="InterPro" id="IPR025404">
    <property type="entry name" value="DUF4130"/>
</dbReference>
<organism evidence="11 12">
    <name type="scientific">Sphingobium yanoikuyae</name>
    <name type="common">Sphingomonas yanoikuyae</name>
    <dbReference type="NCBI Taxonomy" id="13690"/>
    <lineage>
        <taxon>Bacteria</taxon>
        <taxon>Pseudomonadati</taxon>
        <taxon>Pseudomonadota</taxon>
        <taxon>Alphaproteobacteria</taxon>
        <taxon>Sphingomonadales</taxon>
        <taxon>Sphingomonadaceae</taxon>
        <taxon>Sphingobium</taxon>
    </lineage>
</organism>
<evidence type="ECO:0000259" key="10">
    <source>
        <dbReference type="SMART" id="SM00986"/>
    </source>
</evidence>
<keyword evidence="3" id="KW-0004">4Fe-4S</keyword>
<dbReference type="GO" id="GO:0051539">
    <property type="term" value="F:4 iron, 4 sulfur cluster binding"/>
    <property type="evidence" value="ECO:0007669"/>
    <property type="project" value="UniProtKB-KW"/>
</dbReference>
<dbReference type="InterPro" id="IPR005273">
    <property type="entry name" value="Ura-DNA_glyco_family4"/>
</dbReference>
<evidence type="ECO:0000256" key="1">
    <source>
        <dbReference type="ARBA" id="ARBA00006521"/>
    </source>
</evidence>
<dbReference type="CDD" id="cd10030">
    <property type="entry name" value="UDG-F4_TTUDGA_SPO1dp_like"/>
    <property type="match status" value="1"/>
</dbReference>
<dbReference type="Proteomes" id="UP000280708">
    <property type="component" value="Chromosome"/>
</dbReference>
<evidence type="ECO:0000256" key="3">
    <source>
        <dbReference type="ARBA" id="ARBA00022485"/>
    </source>
</evidence>
<dbReference type="SMART" id="SM00987">
    <property type="entry name" value="UreE_C"/>
    <property type="match status" value="1"/>
</dbReference>
<keyword evidence="6" id="KW-0378">Hydrolase</keyword>
<dbReference type="GO" id="GO:0046872">
    <property type="term" value="F:metal ion binding"/>
    <property type="evidence" value="ECO:0007669"/>
    <property type="project" value="UniProtKB-KW"/>
</dbReference>
<dbReference type="PANTHER" id="PTHR33693:SF9">
    <property type="entry name" value="TYPE-4 URACIL-DNA GLYCOSYLASE"/>
    <property type="match status" value="1"/>
</dbReference>
<protein>
    <recommendedName>
        <fullName evidence="2">Type-4 uracil-DNA glycosylase</fullName>
    </recommendedName>
</protein>
<evidence type="ECO:0000313" key="11">
    <source>
        <dbReference type="EMBL" id="AYO78663.1"/>
    </source>
</evidence>
<evidence type="ECO:0000256" key="2">
    <source>
        <dbReference type="ARBA" id="ARBA00019403"/>
    </source>
</evidence>
<evidence type="ECO:0000256" key="7">
    <source>
        <dbReference type="ARBA" id="ARBA00023004"/>
    </source>
</evidence>
<dbReference type="NCBIfam" id="TIGR03914">
    <property type="entry name" value="UDG_fam_dom"/>
    <property type="match status" value="1"/>
</dbReference>
<dbReference type="Pfam" id="PF03167">
    <property type="entry name" value="UDG"/>
    <property type="match status" value="1"/>
</dbReference>
<reference evidence="11 12" key="1">
    <citation type="submission" date="2018-10" db="EMBL/GenBank/DDBJ databases">
        <title>Characterization and genome analysis of a novel bacterium Sphingobium yanoikuyae SJTF8 capable of degrading PAHs.</title>
        <authorList>
            <person name="Yin C."/>
            <person name="Xiong W."/>
            <person name="Liang R."/>
        </authorList>
    </citation>
    <scope>NUCLEOTIDE SEQUENCE [LARGE SCALE GENOMIC DNA]</scope>
    <source>
        <strain evidence="11 12">SJTF8</strain>
    </source>
</reference>
<dbReference type="GO" id="GO:0006281">
    <property type="term" value="P:DNA repair"/>
    <property type="evidence" value="ECO:0007669"/>
    <property type="project" value="UniProtKB-KW"/>
</dbReference>
<keyword evidence="4" id="KW-0479">Metal-binding</keyword>
<dbReference type="InterPro" id="IPR005122">
    <property type="entry name" value="Uracil-DNA_glycosylase-like"/>
</dbReference>
<evidence type="ECO:0000256" key="6">
    <source>
        <dbReference type="ARBA" id="ARBA00022801"/>
    </source>
</evidence>
<dbReference type="InterPro" id="IPR023875">
    <property type="entry name" value="DNA_repair_put"/>
</dbReference>
<keyword evidence="8" id="KW-0411">Iron-sulfur</keyword>
<evidence type="ECO:0000256" key="5">
    <source>
        <dbReference type="ARBA" id="ARBA00022763"/>
    </source>
</evidence>
<keyword evidence="9" id="KW-0234">DNA repair</keyword>
<accession>A0A085K664</accession>
<dbReference type="PANTHER" id="PTHR33693">
    <property type="entry name" value="TYPE-5 URACIL-DNA GLYCOSYLASE"/>
    <property type="match status" value="1"/>
</dbReference>
<dbReference type="Gene3D" id="3.40.470.10">
    <property type="entry name" value="Uracil-DNA glycosylase-like domain"/>
    <property type="match status" value="1"/>
</dbReference>
<dbReference type="SMART" id="SM00986">
    <property type="entry name" value="UDG"/>
    <property type="match status" value="1"/>
</dbReference>
<dbReference type="GO" id="GO:0097506">
    <property type="term" value="F:deaminated base DNA N-glycosylase activity"/>
    <property type="evidence" value="ECO:0007669"/>
    <property type="project" value="UniProtKB-ARBA"/>
</dbReference>
<feature type="domain" description="Uracil-DNA glycosylase-like" evidence="10">
    <location>
        <begin position="306"/>
        <end position="466"/>
    </location>
</feature>
<dbReference type="SUPFAM" id="SSF52141">
    <property type="entry name" value="Uracil-DNA glycosylase-like"/>
    <property type="match status" value="1"/>
</dbReference>
<dbReference type="InterPro" id="IPR036895">
    <property type="entry name" value="Uracil-DNA_glycosylase-like_sf"/>
</dbReference>
<comment type="similarity">
    <text evidence="1">Belongs to the uracil-DNA glycosylase (UDG) superfamily. Type 4 (UDGa) family.</text>
</comment>
<evidence type="ECO:0000256" key="9">
    <source>
        <dbReference type="ARBA" id="ARBA00023204"/>
    </source>
</evidence>
<name>A0A085K664_SPHYA</name>
<dbReference type="AlphaFoldDB" id="A0A085K664"/>
<evidence type="ECO:0000256" key="8">
    <source>
        <dbReference type="ARBA" id="ARBA00023014"/>
    </source>
</evidence>
<gene>
    <name evidence="11" type="ORF">EBF16_18230</name>
</gene>
<keyword evidence="5" id="KW-0227">DNA damage</keyword>